<dbReference type="OrthoDB" id="5345753at2759"/>
<protein>
    <submittedName>
        <fullName evidence="1">Uncharacterized protein</fullName>
    </submittedName>
</protein>
<keyword evidence="2" id="KW-1185">Reference proteome</keyword>
<evidence type="ECO:0000313" key="2">
    <source>
        <dbReference type="Proteomes" id="UP000664521"/>
    </source>
</evidence>
<accession>A0A8H3I792</accession>
<reference evidence="1" key="1">
    <citation type="submission" date="2021-03" db="EMBL/GenBank/DDBJ databases">
        <authorList>
            <person name="Tagirdzhanova G."/>
        </authorList>
    </citation>
    <scope>NUCLEOTIDE SEQUENCE</scope>
</reference>
<dbReference type="AlphaFoldDB" id="A0A8H3I792"/>
<organism evidence="1 2">
    <name type="scientific">Heterodermia speciosa</name>
    <dbReference type="NCBI Taxonomy" id="116794"/>
    <lineage>
        <taxon>Eukaryota</taxon>
        <taxon>Fungi</taxon>
        <taxon>Dikarya</taxon>
        <taxon>Ascomycota</taxon>
        <taxon>Pezizomycotina</taxon>
        <taxon>Lecanoromycetes</taxon>
        <taxon>OSLEUM clade</taxon>
        <taxon>Lecanoromycetidae</taxon>
        <taxon>Caliciales</taxon>
        <taxon>Physciaceae</taxon>
        <taxon>Heterodermia</taxon>
    </lineage>
</organism>
<proteinExistence type="predicted"/>
<sequence length="443" mass="47836">MREADGGPGPDCTVIPNACPNNFDADEGSGDSRLERARYKYVRYNIIMMSRFFNSWSDAMNTAINDAQASISGIIDLIDKPKKRRVGLNALLTVLGLGLSFIPAIGPEFAGLTSTAITAANIALQGLQRAPGVAQAVWPTQTEDSRSVQMDELNAQIPTLRQQLQFNLENGLKLVQGVNQSDVSTFLAFTGNGDFSVSLNNGPPTIEASMGQTVQPLLLAFTTFLVSTALSENGWHALLLPGVNPASMTNGSAGCPAWANQDGNQCKGLADLNCVGYDTHGQCNDTYWWYSQSQNSAYTLNHGDKTSSTDIIQKIFANGWSTGQLLFENAARCEMENLLHNVSTIQNTNYTSIDGNAGFEFQGTFPQLDVNDTVQINSSLFLPINGAGFSSLSTIPAYANLLYHPNNTFWSFSSDGFDLSCTSQLNTSIANSWDGSWTAHSPE</sequence>
<gene>
    <name evidence="1" type="ORF">HETSPECPRED_009585</name>
</gene>
<evidence type="ECO:0000313" key="1">
    <source>
        <dbReference type="EMBL" id="CAF9910030.1"/>
    </source>
</evidence>
<dbReference type="Proteomes" id="UP000664521">
    <property type="component" value="Unassembled WGS sequence"/>
</dbReference>
<comment type="caution">
    <text evidence="1">The sequence shown here is derived from an EMBL/GenBank/DDBJ whole genome shotgun (WGS) entry which is preliminary data.</text>
</comment>
<dbReference type="EMBL" id="CAJPDS010000008">
    <property type="protein sequence ID" value="CAF9910030.1"/>
    <property type="molecule type" value="Genomic_DNA"/>
</dbReference>
<name>A0A8H3I792_9LECA</name>